<keyword evidence="5" id="KW-1185">Reference proteome</keyword>
<dbReference type="GO" id="GO:0006935">
    <property type="term" value="P:chemotaxis"/>
    <property type="evidence" value="ECO:0007669"/>
    <property type="project" value="UniProtKB-KW"/>
</dbReference>
<dbReference type="Gene3D" id="3.40.50.2300">
    <property type="match status" value="1"/>
</dbReference>
<dbReference type="PROSITE" id="PS50110">
    <property type="entry name" value="RESPONSE_REGULATORY"/>
    <property type="match status" value="1"/>
</dbReference>
<keyword evidence="1" id="KW-0145">Chemotaxis</keyword>
<dbReference type="InterPro" id="IPR011006">
    <property type="entry name" value="CheY-like_superfamily"/>
</dbReference>
<proteinExistence type="predicted"/>
<organism evidence="4 5">
    <name type="scientific">Anaerovibrio slackiae</name>
    <dbReference type="NCBI Taxonomy" id="2652309"/>
    <lineage>
        <taxon>Bacteria</taxon>
        <taxon>Bacillati</taxon>
        <taxon>Bacillota</taxon>
        <taxon>Negativicutes</taxon>
        <taxon>Selenomonadales</taxon>
        <taxon>Selenomonadaceae</taxon>
        <taxon>Anaerovibrio</taxon>
    </lineage>
</organism>
<dbReference type="EMBL" id="VUNR01000038">
    <property type="protein sequence ID" value="MSU09876.1"/>
    <property type="molecule type" value="Genomic_DNA"/>
</dbReference>
<dbReference type="CDD" id="cd17906">
    <property type="entry name" value="CheX"/>
    <property type="match status" value="1"/>
</dbReference>
<evidence type="ECO:0000259" key="3">
    <source>
        <dbReference type="PROSITE" id="PS50110"/>
    </source>
</evidence>
<dbReference type="AlphaFoldDB" id="A0A6I2UM97"/>
<evidence type="ECO:0000313" key="4">
    <source>
        <dbReference type="EMBL" id="MSU09876.1"/>
    </source>
</evidence>
<name>A0A6I2UM97_9FIRM</name>
<evidence type="ECO:0000313" key="5">
    <source>
        <dbReference type="Proteomes" id="UP000433181"/>
    </source>
</evidence>
<dbReference type="PANTHER" id="PTHR43228:SF1">
    <property type="entry name" value="TWO-COMPONENT RESPONSE REGULATOR ARR22"/>
    <property type="match status" value="1"/>
</dbReference>
<feature type="domain" description="Response regulatory" evidence="3">
    <location>
        <begin position="1"/>
        <end position="114"/>
    </location>
</feature>
<dbReference type="Pfam" id="PF00072">
    <property type="entry name" value="Response_reg"/>
    <property type="match status" value="1"/>
</dbReference>
<dbReference type="InterPro" id="IPR001789">
    <property type="entry name" value="Sig_transdc_resp-reg_receiver"/>
</dbReference>
<evidence type="ECO:0000256" key="1">
    <source>
        <dbReference type="ARBA" id="ARBA00022500"/>
    </source>
</evidence>
<dbReference type="InterPro" id="IPR052048">
    <property type="entry name" value="ST_Response_Regulator"/>
</dbReference>
<dbReference type="SUPFAM" id="SSF52172">
    <property type="entry name" value="CheY-like"/>
    <property type="match status" value="1"/>
</dbReference>
<dbReference type="Pfam" id="PF13690">
    <property type="entry name" value="CheX"/>
    <property type="match status" value="1"/>
</dbReference>
<dbReference type="SMART" id="SM00448">
    <property type="entry name" value="REC"/>
    <property type="match status" value="1"/>
</dbReference>
<dbReference type="InterPro" id="IPR028051">
    <property type="entry name" value="CheX-like_dom"/>
</dbReference>
<protein>
    <submittedName>
        <fullName evidence="4">Response regulator</fullName>
    </submittedName>
</protein>
<reference evidence="4 5" key="1">
    <citation type="submission" date="2019-08" db="EMBL/GenBank/DDBJ databases">
        <title>In-depth cultivation of the pig gut microbiome towards novel bacterial diversity and tailored functional studies.</title>
        <authorList>
            <person name="Wylensek D."/>
            <person name="Hitch T.C.A."/>
            <person name="Clavel T."/>
        </authorList>
    </citation>
    <scope>NUCLEOTIDE SEQUENCE [LARGE SCALE GENOMIC DNA]</scope>
    <source>
        <strain evidence="4 5">WCA-693-APC-5D-A</strain>
    </source>
</reference>
<dbReference type="InterPro" id="IPR028976">
    <property type="entry name" value="CheC-like_sf"/>
</dbReference>
<dbReference type="Gene3D" id="3.40.1550.10">
    <property type="entry name" value="CheC-like"/>
    <property type="match status" value="1"/>
</dbReference>
<accession>A0A6I2UM97</accession>
<evidence type="ECO:0000256" key="2">
    <source>
        <dbReference type="PROSITE-ProRule" id="PRU00169"/>
    </source>
</evidence>
<comment type="caution">
    <text evidence="4">The sequence shown here is derived from an EMBL/GenBank/DDBJ whole genome shotgun (WGS) entry which is preliminary data.</text>
</comment>
<sequence>MVVDDSKISRMMISSMLAKTNFEVCAMAENAAHAIDLYAKTRPDVVTMDMNLPDADGIECSRRIHAMDSRCKIVMISAMKDAKLIMHGRLAGISSFLQKPVSTNELLDTLMILCQEHVGVNAVYRDSYVSTYAKVLQEGLQQIAGLESEIQVQEENSGPLSVSGVAVIIGIVGEPRGRVAFYMDENTMRGFAKAVLQQDEVTDFEAQAAVEESGNIIAGHGISRINDVIKDREMRLTPPGIISGTDIKLSNPELIAFNIKAKTSIGDIFMNIGFARSV</sequence>
<dbReference type="SUPFAM" id="SSF103039">
    <property type="entry name" value="CheC-like"/>
    <property type="match status" value="1"/>
</dbReference>
<dbReference type="GO" id="GO:0000160">
    <property type="term" value="P:phosphorelay signal transduction system"/>
    <property type="evidence" value="ECO:0007669"/>
    <property type="project" value="InterPro"/>
</dbReference>
<keyword evidence="2" id="KW-0597">Phosphoprotein</keyword>
<gene>
    <name evidence="4" type="ORF">FYJ84_12925</name>
</gene>
<dbReference type="PANTHER" id="PTHR43228">
    <property type="entry name" value="TWO-COMPONENT RESPONSE REGULATOR"/>
    <property type="match status" value="1"/>
</dbReference>
<feature type="modified residue" description="4-aspartylphosphate" evidence="2">
    <location>
        <position position="49"/>
    </location>
</feature>
<dbReference type="Proteomes" id="UP000433181">
    <property type="component" value="Unassembled WGS sequence"/>
</dbReference>